<evidence type="ECO:0000256" key="1">
    <source>
        <dbReference type="ARBA" id="ARBA00004604"/>
    </source>
</evidence>
<proteinExistence type="predicted"/>
<name>A0A8J8WKJ0_9EURO</name>
<evidence type="ECO:0000256" key="4">
    <source>
        <dbReference type="PROSITE-ProRule" id="PRU00176"/>
    </source>
</evidence>
<dbReference type="SUPFAM" id="SSF54928">
    <property type="entry name" value="RNA-binding domain, RBD"/>
    <property type="match status" value="1"/>
</dbReference>
<evidence type="ECO:0000256" key="3">
    <source>
        <dbReference type="ARBA" id="ARBA00023242"/>
    </source>
</evidence>
<evidence type="ECO:0000256" key="5">
    <source>
        <dbReference type="SAM" id="MobiDB-lite"/>
    </source>
</evidence>
<comment type="caution">
    <text evidence="7">The sequence shown here is derived from an EMBL/GenBank/DDBJ whole genome shotgun (WGS) entry which is preliminary data.</text>
</comment>
<keyword evidence="2 4" id="KW-0694">RNA-binding</keyword>
<dbReference type="CDD" id="cd12307">
    <property type="entry name" value="RRM_NIFK_like"/>
    <property type="match status" value="1"/>
</dbReference>
<feature type="compositionally biased region" description="Basic and acidic residues" evidence="5">
    <location>
        <begin position="38"/>
        <end position="66"/>
    </location>
</feature>
<evidence type="ECO:0000256" key="2">
    <source>
        <dbReference type="ARBA" id="ARBA00022884"/>
    </source>
</evidence>
<dbReference type="GO" id="GO:0005730">
    <property type="term" value="C:nucleolus"/>
    <property type="evidence" value="ECO:0007669"/>
    <property type="project" value="UniProtKB-SubCell"/>
</dbReference>
<keyword evidence="8" id="KW-1185">Reference proteome</keyword>
<comment type="subcellular location">
    <subcellularLocation>
        <location evidence="1">Nucleus</location>
        <location evidence="1">Nucleolus</location>
    </subcellularLocation>
</comment>
<organism evidence="7 8">
    <name type="scientific">Penicillium ucsense</name>
    <dbReference type="NCBI Taxonomy" id="2839758"/>
    <lineage>
        <taxon>Eukaryota</taxon>
        <taxon>Fungi</taxon>
        <taxon>Dikarya</taxon>
        <taxon>Ascomycota</taxon>
        <taxon>Pezizomycotina</taxon>
        <taxon>Eurotiomycetes</taxon>
        <taxon>Eurotiomycetidae</taxon>
        <taxon>Eurotiales</taxon>
        <taxon>Aspergillaceae</taxon>
        <taxon>Penicillium</taxon>
    </lineage>
</organism>
<feature type="compositionally biased region" description="Basic residues" evidence="5">
    <location>
        <begin position="450"/>
        <end position="464"/>
    </location>
</feature>
<dbReference type="PROSITE" id="PS50102">
    <property type="entry name" value="RRM"/>
    <property type="match status" value="1"/>
</dbReference>
<feature type="domain" description="RRM" evidence="6">
    <location>
        <begin position="228"/>
        <end position="306"/>
    </location>
</feature>
<dbReference type="AlphaFoldDB" id="A0A8J8WKJ0"/>
<dbReference type="InterPro" id="IPR000504">
    <property type="entry name" value="RRM_dom"/>
</dbReference>
<feature type="compositionally biased region" description="Acidic residues" evidence="5">
    <location>
        <begin position="140"/>
        <end position="149"/>
    </location>
</feature>
<evidence type="ECO:0000313" key="7">
    <source>
        <dbReference type="EMBL" id="KAF7716664.1"/>
    </source>
</evidence>
<dbReference type="InterPro" id="IPR012677">
    <property type="entry name" value="Nucleotide-bd_a/b_plait_sf"/>
</dbReference>
<evidence type="ECO:0000259" key="6">
    <source>
        <dbReference type="PROSITE" id="PS50102"/>
    </source>
</evidence>
<reference evidence="7" key="1">
    <citation type="journal article" date="2020" name="Front. Microbiol.">
        <title>Gene regulatory networks of Penicillium echinulatum 2HH and Penicillium oxalicum 114-2 inferred by a computational biology approach.</title>
        <authorList>
            <person name="Lenz A.R."/>
            <person name="Galan-Vasquez E."/>
            <person name="Balbinot E."/>
            <person name="De Abreu F.P."/>
            <person name="De Oliveira N.S."/>
            <person name="Da Rosa L.O."/>
            <person name="De Avila E Silva S."/>
            <person name="Camassola M."/>
            <person name="Dillon A.J.P."/>
            <person name="Perez-Rueda E."/>
        </authorList>
    </citation>
    <scope>NUCLEOTIDE SEQUENCE</scope>
    <source>
        <strain evidence="7">S1M29</strain>
    </source>
</reference>
<feature type="compositionally biased region" description="Low complexity" evidence="5">
    <location>
        <begin position="438"/>
        <end position="449"/>
    </location>
</feature>
<accession>A0A8J8WKJ0</accession>
<feature type="compositionally biased region" description="Low complexity" evidence="5">
    <location>
        <begin position="407"/>
        <end position="416"/>
    </location>
</feature>
<feature type="compositionally biased region" description="Acidic residues" evidence="5">
    <location>
        <begin position="184"/>
        <end position="195"/>
    </location>
</feature>
<dbReference type="EMBL" id="WIWV01000037">
    <property type="protein sequence ID" value="KAF7716664.1"/>
    <property type="molecule type" value="Genomic_DNA"/>
</dbReference>
<dbReference type="OrthoDB" id="21467at2759"/>
<feature type="region of interest" description="Disordered" evidence="5">
    <location>
        <begin position="1"/>
        <end position="230"/>
    </location>
</feature>
<feature type="region of interest" description="Disordered" evidence="5">
    <location>
        <begin position="385"/>
        <end position="464"/>
    </location>
</feature>
<protein>
    <recommendedName>
        <fullName evidence="6">RRM domain-containing protein</fullName>
    </recommendedName>
</protein>
<dbReference type="PANTHER" id="PTHR46754">
    <property type="entry name" value="MKI67 FHA DOMAIN-INTERACTING NUCLEOLAR PHOSPHOPROTEIN"/>
    <property type="match status" value="1"/>
</dbReference>
<dbReference type="SMART" id="SM00360">
    <property type="entry name" value="RRM"/>
    <property type="match status" value="1"/>
</dbReference>
<dbReference type="Proteomes" id="UP000631181">
    <property type="component" value="Unassembled WGS sequence"/>
</dbReference>
<sequence>MAPDKKVNKRKAAPVASDSPAKKTKKVEPKTKAAKPAKAVEEAAPKPVQKKKETVTVKTKESKTEIVPKANGASTRQTKPRKRAADFLSDEETEKPTPAPTKAPVNKKSKKEESSTQTPKKSASAKIGKPTPKPKQLVEASDESDDEDFVLNASASESESDGSDQEIDDVEDDQTAALIKGFESSDDEDDVADEGYDSKQPIPRIPDTKKAEKKLKKLQQGENKDEPGTVYVGRIPHGFYEHQMRAYFSQFGEITKLRLSRNRLTGRSKHYAFIEFASSTVAKIVAETMDNYLMYSHILKCKFVPQDQLHPEVWKGANRRFKRTPWNQIERKRLLKGKTREEWSKRIDKEQRKRQAKAEKMKALGYEFDMPQLKAVEDVPVQVPEEPKAVESAPAATDEKAEEQPSKAIEAPAPAEEAPKKAKKGKKVEQTIVQEEVTAPSPATKSATTKTKKVVKKTTKKAKA</sequence>
<dbReference type="InterPro" id="IPR035979">
    <property type="entry name" value="RBD_domain_sf"/>
</dbReference>
<dbReference type="Gene3D" id="3.30.70.330">
    <property type="match status" value="1"/>
</dbReference>
<evidence type="ECO:0000313" key="8">
    <source>
        <dbReference type="Proteomes" id="UP000631181"/>
    </source>
</evidence>
<feature type="compositionally biased region" description="Acidic residues" evidence="5">
    <location>
        <begin position="158"/>
        <end position="174"/>
    </location>
</feature>
<keyword evidence="3" id="KW-0539">Nucleus</keyword>
<dbReference type="GO" id="GO:0003723">
    <property type="term" value="F:RNA binding"/>
    <property type="evidence" value="ECO:0007669"/>
    <property type="project" value="UniProtKB-UniRule"/>
</dbReference>
<dbReference type="Pfam" id="PF00076">
    <property type="entry name" value="RRM_1"/>
    <property type="match status" value="1"/>
</dbReference>
<gene>
    <name evidence="7" type="ORF">PECM_005297</name>
</gene>